<organism evidence="2 3">
    <name type="scientific">Herpetosiphon geysericola</name>
    <dbReference type="NCBI Taxonomy" id="70996"/>
    <lineage>
        <taxon>Bacteria</taxon>
        <taxon>Bacillati</taxon>
        <taxon>Chloroflexota</taxon>
        <taxon>Chloroflexia</taxon>
        <taxon>Herpetosiphonales</taxon>
        <taxon>Herpetosiphonaceae</taxon>
        <taxon>Herpetosiphon</taxon>
    </lineage>
</organism>
<comment type="caution">
    <text evidence="2">The sequence shown here is derived from an EMBL/GenBank/DDBJ whole genome shotgun (WGS) entry which is preliminary data.</text>
</comment>
<dbReference type="EMBL" id="LGKP01000040">
    <property type="protein sequence ID" value="KPL80212.1"/>
    <property type="molecule type" value="Genomic_DNA"/>
</dbReference>
<evidence type="ECO:0000256" key="1">
    <source>
        <dbReference type="SAM" id="MobiDB-lite"/>
    </source>
</evidence>
<dbReference type="SUPFAM" id="SSF52540">
    <property type="entry name" value="P-loop containing nucleoside triphosphate hydrolases"/>
    <property type="match status" value="1"/>
</dbReference>
<evidence type="ECO:0000313" key="3">
    <source>
        <dbReference type="Proteomes" id="UP000050277"/>
    </source>
</evidence>
<dbReference type="STRING" id="70996.SE18_24455"/>
<accession>A0A0P6Y4W1</accession>
<dbReference type="Proteomes" id="UP000050277">
    <property type="component" value="Unassembled WGS sequence"/>
</dbReference>
<gene>
    <name evidence="2" type="ORF">SE18_24455</name>
</gene>
<reference evidence="2 3" key="1">
    <citation type="submission" date="2015-07" db="EMBL/GenBank/DDBJ databases">
        <title>Whole genome sequence of Herpetosiphon geysericola DSM 7119.</title>
        <authorList>
            <person name="Hemp J."/>
            <person name="Ward L.M."/>
            <person name="Pace L.A."/>
            <person name="Fischer W.W."/>
        </authorList>
    </citation>
    <scope>NUCLEOTIDE SEQUENCE [LARGE SCALE GENOMIC DNA]</scope>
    <source>
        <strain evidence="2 3">DSM 7119</strain>
    </source>
</reference>
<evidence type="ECO:0000313" key="2">
    <source>
        <dbReference type="EMBL" id="KPL80212.1"/>
    </source>
</evidence>
<dbReference type="AlphaFoldDB" id="A0A0P6Y4W1"/>
<dbReference type="InterPro" id="IPR027417">
    <property type="entry name" value="P-loop_NTPase"/>
</dbReference>
<name>A0A0P6Y4W1_9CHLR</name>
<proteinExistence type="predicted"/>
<dbReference type="OrthoDB" id="135455at2"/>
<protein>
    <submittedName>
        <fullName evidence="2">Uncharacterized protein</fullName>
    </submittedName>
</protein>
<feature type="compositionally biased region" description="Low complexity" evidence="1">
    <location>
        <begin position="22"/>
        <end position="33"/>
    </location>
</feature>
<keyword evidence="3" id="KW-1185">Reference proteome</keyword>
<dbReference type="RefSeq" id="WP_054537095.1">
    <property type="nucleotide sequence ID" value="NZ_LGKP01000040.1"/>
</dbReference>
<feature type="region of interest" description="Disordered" evidence="1">
    <location>
        <begin position="12"/>
        <end position="45"/>
    </location>
</feature>
<sequence>MATIFDVALASIDQPPEPPPELSSGELPASPSGRRGRRKLESHQRITVTQTTVSSHTAQALFWNKAIDYLGLEKPAHFILGRMPPGTGKTYLGVKLALYAANELGWRVAYIGPRHNFFDDVMNEVAKQGGDPDQWFHWLPRQRGDDNGKEETCRHEPHMATWLHRGYEAMDFCQKVCGWDYIKDGCPYYEQQREAKATPILYIQHQHLTAGHPLLKHCKLIIGDESPLGAFPDNWVIPQRWIMPDGMPYDEPLTELLLKMQGLASQSETSRKPILGKELLDKLGGAESVAQACAMLDLPEVYEKLLPRIWYPSDAEDAPFWHLPDLVQLLERECEAAQTGKSYVSRVRLVNGKLHLLKRNVINDHAPPHIIWFDATANAHLYHTVFQRPVEVVEPAIELKGKVYQVYESLNNRSKLIKAGEIDKAKVTQLREQLHAIIAKHNYHNPVIITHLPLVDSFRDLGMVGHFGGERGTNKYEGCDVAFIIGAQQPSVDDIAITATMIYHERMTPFNTEWQEKDLPFVNHPHSYLVSGFYADADLQALLWQGREAEVIQAAHRVRPVRHAVDVWLLTNIPIAELPPDELVNVRDLFDAPDGVDVYQWRDFMDIASVAYESGEPLTSKDIMTLLDCAERTAQKYITLLRELHPDQWEQALVPNNTGRAGRALRGIKARSPL</sequence>